<dbReference type="AlphaFoldDB" id="A0A443IYX8"/>
<keyword evidence="2" id="KW-1185">Reference proteome</keyword>
<evidence type="ECO:0000313" key="2">
    <source>
        <dbReference type="Proteomes" id="UP000285710"/>
    </source>
</evidence>
<dbReference type="Proteomes" id="UP000285710">
    <property type="component" value="Unassembled WGS sequence"/>
</dbReference>
<comment type="caution">
    <text evidence="1">The sequence shown here is derived from an EMBL/GenBank/DDBJ whole genome shotgun (WGS) entry which is preliminary data.</text>
</comment>
<name>A0A443IYX8_9RHOB</name>
<protein>
    <submittedName>
        <fullName evidence="1">Uncharacterized protein</fullName>
    </submittedName>
</protein>
<dbReference type="RefSeq" id="WP_128269279.1">
    <property type="nucleotide sequence ID" value="NZ_SAUW01000005.1"/>
</dbReference>
<dbReference type="EMBL" id="SAUW01000005">
    <property type="protein sequence ID" value="RWR13398.1"/>
    <property type="molecule type" value="Genomic_DNA"/>
</dbReference>
<gene>
    <name evidence="1" type="ORF">D2T33_06735</name>
</gene>
<evidence type="ECO:0000313" key="1">
    <source>
        <dbReference type="EMBL" id="RWR13398.1"/>
    </source>
</evidence>
<reference evidence="1 2" key="2">
    <citation type="submission" date="2019-01" db="EMBL/GenBank/DDBJ databases">
        <authorList>
            <person name="Li Y."/>
        </authorList>
    </citation>
    <scope>NUCLEOTIDE SEQUENCE [LARGE SCALE GENOMIC DNA]</scope>
    <source>
        <strain evidence="1 2">2D-5</strain>
    </source>
</reference>
<accession>A0A443IYX8</accession>
<sequence>MNIERLAGPNARKLNTPFMGHGVADYLNGMGLLAAIIMQPLRWGRDDGMLFKGLRKRGNVPHYYEQHAAA</sequence>
<proteinExistence type="predicted"/>
<organism evidence="1 2">
    <name type="scientific">Paenirhodobacter populi</name>
    <dbReference type="NCBI Taxonomy" id="2306993"/>
    <lineage>
        <taxon>Bacteria</taxon>
        <taxon>Pseudomonadati</taxon>
        <taxon>Pseudomonadota</taxon>
        <taxon>Alphaproteobacteria</taxon>
        <taxon>Rhodobacterales</taxon>
        <taxon>Rhodobacter group</taxon>
        <taxon>Paenirhodobacter</taxon>
    </lineage>
</organism>
<reference evidence="1 2" key="1">
    <citation type="submission" date="2019-01" db="EMBL/GenBank/DDBJ databases">
        <title>Sinorhodobacter populi sp. nov. isolated from the symptomatic bark tissue of Populus euramericana canker.</title>
        <authorList>
            <person name="Xu G."/>
        </authorList>
    </citation>
    <scope>NUCLEOTIDE SEQUENCE [LARGE SCALE GENOMIC DNA]</scope>
    <source>
        <strain evidence="1 2">2D-5</strain>
    </source>
</reference>